<dbReference type="OrthoDB" id="3335835at2"/>
<proteinExistence type="predicted"/>
<keyword evidence="2" id="KW-1185">Reference proteome</keyword>
<dbReference type="AlphaFoldDB" id="A0A368SY12"/>
<gene>
    <name evidence="1" type="ORF">DEF24_26155</name>
</gene>
<evidence type="ECO:0000313" key="1">
    <source>
        <dbReference type="EMBL" id="RCV48593.1"/>
    </source>
</evidence>
<reference evidence="1 2" key="1">
    <citation type="submission" date="2018-04" db="EMBL/GenBank/DDBJ databases">
        <title>Novel actinobacteria from marine sediment.</title>
        <authorList>
            <person name="Ng Z.Y."/>
            <person name="Tan G.Y.A."/>
        </authorList>
    </citation>
    <scope>NUCLEOTIDE SEQUENCE [LARGE SCALE GENOMIC DNA]</scope>
    <source>
        <strain evidence="1 2">TPS81</strain>
    </source>
</reference>
<dbReference type="EMBL" id="QEIN01000382">
    <property type="protein sequence ID" value="RCV48593.1"/>
    <property type="molecule type" value="Genomic_DNA"/>
</dbReference>
<sequence>MPRVDVVRRHDLTDAEGGLPAPLMPAHLRKGQRWADHRGTVNAILFRARTRT</sequence>
<name>A0A368SY12_9ACTN</name>
<dbReference type="Proteomes" id="UP000253318">
    <property type="component" value="Unassembled WGS sequence"/>
</dbReference>
<accession>A0A368SY12</accession>
<feature type="non-terminal residue" evidence="1">
    <location>
        <position position="52"/>
    </location>
</feature>
<comment type="caution">
    <text evidence="1">The sequence shown here is derived from an EMBL/GenBank/DDBJ whole genome shotgun (WGS) entry which is preliminary data.</text>
</comment>
<organism evidence="1 2">
    <name type="scientific">Marinitenerispora sediminis</name>
    <dbReference type="NCBI Taxonomy" id="1931232"/>
    <lineage>
        <taxon>Bacteria</taxon>
        <taxon>Bacillati</taxon>
        <taxon>Actinomycetota</taxon>
        <taxon>Actinomycetes</taxon>
        <taxon>Streptosporangiales</taxon>
        <taxon>Nocardiopsidaceae</taxon>
        <taxon>Marinitenerispora</taxon>
    </lineage>
</organism>
<protein>
    <submittedName>
        <fullName evidence="1">IS5/IS1182 family transposase</fullName>
    </submittedName>
</protein>
<evidence type="ECO:0000313" key="2">
    <source>
        <dbReference type="Proteomes" id="UP000253318"/>
    </source>
</evidence>